<dbReference type="RefSeq" id="WP_093392904.1">
    <property type="nucleotide sequence ID" value="NZ_FOUU01000001.1"/>
</dbReference>
<dbReference type="AlphaFoldDB" id="A0A1I4QYH6"/>
<reference evidence="2" key="1">
    <citation type="submission" date="2016-10" db="EMBL/GenBank/DDBJ databases">
        <authorList>
            <person name="Varghese N."/>
            <person name="Submissions S."/>
        </authorList>
    </citation>
    <scope>NUCLEOTIDE SEQUENCE [LARGE SCALE GENOMIC DNA]</scope>
    <source>
        <strain evidence="2">DSM 9990</strain>
    </source>
</reference>
<gene>
    <name evidence="1" type="ORF">SAMN05660836_00281</name>
</gene>
<proteinExistence type="predicted"/>
<organism evidence="1 2">
    <name type="scientific">Thermodesulforhabdus norvegica</name>
    <dbReference type="NCBI Taxonomy" id="39841"/>
    <lineage>
        <taxon>Bacteria</taxon>
        <taxon>Pseudomonadati</taxon>
        <taxon>Thermodesulfobacteriota</taxon>
        <taxon>Syntrophobacteria</taxon>
        <taxon>Syntrophobacterales</taxon>
        <taxon>Thermodesulforhabdaceae</taxon>
        <taxon>Thermodesulforhabdus</taxon>
    </lineage>
</organism>
<sequence length="157" mass="17579">MEVLRKFRSLLVFGVGVLLVSSVWAFSGGHEATSSMMSGNPFYYNTGQTGTYMMSTYDSQANLLYMPFMQVGSEVREVTMYHVPGTMDFMYLGSQTRGSLSDTPSENMVAYYDPATMTITVKHVPMGSALYTIQMKYLPEIGGFRTQMMVLENVETE</sequence>
<accession>A0A1I4QYH6</accession>
<keyword evidence="2" id="KW-1185">Reference proteome</keyword>
<evidence type="ECO:0000313" key="1">
    <source>
        <dbReference type="EMBL" id="SFM44770.1"/>
    </source>
</evidence>
<protein>
    <submittedName>
        <fullName evidence="1">Uncharacterized protein</fullName>
    </submittedName>
</protein>
<evidence type="ECO:0000313" key="2">
    <source>
        <dbReference type="Proteomes" id="UP000199611"/>
    </source>
</evidence>
<dbReference type="Proteomes" id="UP000199611">
    <property type="component" value="Unassembled WGS sequence"/>
</dbReference>
<dbReference type="EMBL" id="FOUU01000001">
    <property type="protein sequence ID" value="SFM44770.1"/>
    <property type="molecule type" value="Genomic_DNA"/>
</dbReference>
<name>A0A1I4QYH6_9BACT</name>